<dbReference type="InterPro" id="IPR035093">
    <property type="entry name" value="RelE/ParE_toxin_dom_sf"/>
</dbReference>
<proteinExistence type="predicted"/>
<dbReference type="AlphaFoldDB" id="A0A255ZDT6"/>
<dbReference type="Gene3D" id="3.30.2310.20">
    <property type="entry name" value="RelE-like"/>
    <property type="match status" value="1"/>
</dbReference>
<keyword evidence="2" id="KW-1185">Reference proteome</keyword>
<evidence type="ECO:0000313" key="1">
    <source>
        <dbReference type="EMBL" id="OYQ39646.1"/>
    </source>
</evidence>
<comment type="caution">
    <text evidence="1">The sequence shown here is derived from an EMBL/GenBank/DDBJ whole genome shotgun (WGS) entry which is preliminary data.</text>
</comment>
<protein>
    <recommendedName>
        <fullName evidence="3">Plasmid stabilization system</fullName>
    </recommendedName>
</protein>
<evidence type="ECO:0008006" key="3">
    <source>
        <dbReference type="Google" id="ProtNLM"/>
    </source>
</evidence>
<gene>
    <name evidence="1" type="ORF">CHX27_14215</name>
</gene>
<sequence length="80" mass="9728">MEFYAQRNKSKTYSLKLYKKLIKEILILKKQPEIGIKTEIEPVRGLFIENFIVFYEFNQNQIIIHTLWDNRQNPDNLKIK</sequence>
<dbReference type="OrthoDB" id="1098070at2"/>
<reference evidence="1 2" key="1">
    <citation type="submission" date="2017-07" db="EMBL/GenBank/DDBJ databases">
        <title>Flavobacterium cyanobacteriorum sp. nov., isolated from cyanobacterial aggregates in a eutrophic lake.</title>
        <authorList>
            <person name="Cai H."/>
        </authorList>
    </citation>
    <scope>NUCLEOTIDE SEQUENCE [LARGE SCALE GENOMIC DNA]</scope>
    <source>
        <strain evidence="1 2">TH167</strain>
    </source>
</reference>
<name>A0A255ZDT6_9FLAO</name>
<dbReference type="Proteomes" id="UP000216035">
    <property type="component" value="Unassembled WGS sequence"/>
</dbReference>
<dbReference type="EMBL" id="NOXX01000224">
    <property type="protein sequence ID" value="OYQ39646.1"/>
    <property type="molecule type" value="Genomic_DNA"/>
</dbReference>
<accession>A0A255ZDT6</accession>
<evidence type="ECO:0000313" key="2">
    <source>
        <dbReference type="Proteomes" id="UP000216035"/>
    </source>
</evidence>
<organism evidence="1 2">
    <name type="scientific">Flavobacterium aurantiibacter</name>
    <dbReference type="NCBI Taxonomy" id="2023067"/>
    <lineage>
        <taxon>Bacteria</taxon>
        <taxon>Pseudomonadati</taxon>
        <taxon>Bacteroidota</taxon>
        <taxon>Flavobacteriia</taxon>
        <taxon>Flavobacteriales</taxon>
        <taxon>Flavobacteriaceae</taxon>
        <taxon>Flavobacterium</taxon>
    </lineage>
</organism>